<dbReference type="PaxDb" id="121845-A0A1S4EPU5"/>
<dbReference type="Proteomes" id="UP000079169">
    <property type="component" value="Unplaced"/>
</dbReference>
<protein>
    <submittedName>
        <fullName evidence="2">Uncharacterized protein LOC108253907</fullName>
    </submittedName>
</protein>
<keyword evidence="1" id="KW-1185">Reference proteome</keyword>
<feature type="non-terminal residue" evidence="2">
    <location>
        <position position="1"/>
    </location>
</feature>
<name>A0A1S4EPU5_DIACI</name>
<accession>A0A1S4EPU5</accession>
<organism evidence="1 2">
    <name type="scientific">Diaphorina citri</name>
    <name type="common">Asian citrus psyllid</name>
    <dbReference type="NCBI Taxonomy" id="121845"/>
    <lineage>
        <taxon>Eukaryota</taxon>
        <taxon>Metazoa</taxon>
        <taxon>Ecdysozoa</taxon>
        <taxon>Arthropoda</taxon>
        <taxon>Hexapoda</taxon>
        <taxon>Insecta</taxon>
        <taxon>Pterygota</taxon>
        <taxon>Neoptera</taxon>
        <taxon>Paraneoptera</taxon>
        <taxon>Hemiptera</taxon>
        <taxon>Sternorrhyncha</taxon>
        <taxon>Psylloidea</taxon>
        <taxon>Psyllidae</taxon>
        <taxon>Diaphorininae</taxon>
        <taxon>Diaphorina</taxon>
    </lineage>
</organism>
<proteinExistence type="predicted"/>
<dbReference type="KEGG" id="dci:108253907"/>
<dbReference type="RefSeq" id="XP_017304210.1">
    <property type="nucleotide sequence ID" value="XM_017448721.2"/>
</dbReference>
<sequence length="223" mass="25025">LLKDFNVQYAQKENQLFNNLIALGSRICNFARRKSDALKTSGPVKEGINNCLNELKAVPSTNDTDSTNNPTSIVALLLLPYLVAHPTAKGKTNSRFSRLDVVKTFISKVDSESNIVSSGIIRDSSDSLKRIQPHIVYCGSSPLNPTKVFVVVDSIFYEQPNIVTAVDTLFKIFMMTNCLYPEGCHDVWMFLQLGFFKIKTKYDMPPNQTLLKLLKEFGLHSEN</sequence>
<dbReference type="AlphaFoldDB" id="A0A1S4EPU5"/>
<dbReference type="GeneID" id="108253907"/>
<gene>
    <name evidence="2" type="primary">LOC108253907</name>
</gene>
<evidence type="ECO:0000313" key="1">
    <source>
        <dbReference type="Proteomes" id="UP000079169"/>
    </source>
</evidence>
<evidence type="ECO:0000313" key="2">
    <source>
        <dbReference type="RefSeq" id="XP_017304210.1"/>
    </source>
</evidence>
<reference evidence="2" key="1">
    <citation type="submission" date="2025-08" db="UniProtKB">
        <authorList>
            <consortium name="RefSeq"/>
        </authorList>
    </citation>
    <scope>IDENTIFICATION</scope>
</reference>